<dbReference type="Gene3D" id="3.80.10.10">
    <property type="entry name" value="Ribonuclease Inhibitor"/>
    <property type="match status" value="3"/>
</dbReference>
<keyword evidence="3" id="KW-0723">Serine/threonine-protein kinase</keyword>
<evidence type="ECO:0000256" key="15">
    <source>
        <dbReference type="ARBA" id="ARBA00023170"/>
    </source>
</evidence>
<evidence type="ECO:0000256" key="13">
    <source>
        <dbReference type="ARBA" id="ARBA00022989"/>
    </source>
</evidence>
<keyword evidence="15" id="KW-0675">Receptor</keyword>
<feature type="transmembrane region" description="Helical" evidence="21">
    <location>
        <begin position="592"/>
        <end position="613"/>
    </location>
</feature>
<dbReference type="SUPFAM" id="SSF52058">
    <property type="entry name" value="L domain-like"/>
    <property type="match status" value="1"/>
</dbReference>
<evidence type="ECO:0000256" key="20">
    <source>
        <dbReference type="SAM" id="MobiDB-lite"/>
    </source>
</evidence>
<feature type="region of interest" description="Disordered" evidence="20">
    <location>
        <begin position="896"/>
        <end position="939"/>
    </location>
</feature>
<dbReference type="FunFam" id="2.60.120.430:FF:000004">
    <property type="entry name" value="Putative leucine-rich repeat receptor-like serine/threonine-protein kinase"/>
    <property type="match status" value="1"/>
</dbReference>
<dbReference type="FunCoup" id="B9S8F9">
    <property type="interactions" value="2"/>
</dbReference>
<dbReference type="InParanoid" id="B9S8F9"/>
<feature type="chain" id="PRO_5005666406" description="non-specific serine/threonine protein kinase" evidence="22">
    <location>
        <begin position="22"/>
        <end position="965"/>
    </location>
</feature>
<keyword evidence="14 21" id="KW-0472">Membrane</keyword>
<accession>B9S8F9</accession>
<evidence type="ECO:0000256" key="8">
    <source>
        <dbReference type="ARBA" id="ARBA00022729"/>
    </source>
</evidence>
<keyword evidence="6" id="KW-0808">Transferase</keyword>
<dbReference type="InterPro" id="IPR021720">
    <property type="entry name" value="Malectin_dom"/>
</dbReference>
<dbReference type="Pfam" id="PF00069">
    <property type="entry name" value="Pkinase"/>
    <property type="match status" value="1"/>
</dbReference>
<proteinExistence type="predicted"/>
<feature type="domain" description="Protein kinase" evidence="23">
    <location>
        <begin position="649"/>
        <end position="965"/>
    </location>
</feature>
<evidence type="ECO:0000256" key="10">
    <source>
        <dbReference type="ARBA" id="ARBA00022741"/>
    </source>
</evidence>
<dbReference type="Gene3D" id="3.30.200.20">
    <property type="entry name" value="Phosphorylase Kinase, domain 1"/>
    <property type="match status" value="1"/>
</dbReference>
<evidence type="ECO:0000256" key="9">
    <source>
        <dbReference type="ARBA" id="ARBA00022737"/>
    </source>
</evidence>
<feature type="signal peptide" evidence="22">
    <location>
        <begin position="1"/>
        <end position="21"/>
    </location>
</feature>
<dbReference type="FunFam" id="3.30.200.20:FF:000217">
    <property type="entry name" value="probable LRR receptor-like serine/threonine-protein kinase At1g53430"/>
    <property type="match status" value="1"/>
</dbReference>
<evidence type="ECO:0000256" key="2">
    <source>
        <dbReference type="ARBA" id="ARBA00012513"/>
    </source>
</evidence>
<keyword evidence="11 24" id="KW-0418">Kinase</keyword>
<dbReference type="SUPFAM" id="SSF56112">
    <property type="entry name" value="Protein kinase-like (PK-like)"/>
    <property type="match status" value="1"/>
</dbReference>
<dbReference type="Gene3D" id="1.10.510.10">
    <property type="entry name" value="Transferase(Phosphotransferase) domain 1"/>
    <property type="match status" value="2"/>
</dbReference>
<comment type="catalytic activity">
    <reaction evidence="18">
        <text>L-seryl-[protein] + ATP = O-phospho-L-seryl-[protein] + ADP + H(+)</text>
        <dbReference type="Rhea" id="RHEA:17989"/>
        <dbReference type="Rhea" id="RHEA-COMP:9863"/>
        <dbReference type="Rhea" id="RHEA-COMP:11604"/>
        <dbReference type="ChEBI" id="CHEBI:15378"/>
        <dbReference type="ChEBI" id="CHEBI:29999"/>
        <dbReference type="ChEBI" id="CHEBI:30616"/>
        <dbReference type="ChEBI" id="CHEBI:83421"/>
        <dbReference type="ChEBI" id="CHEBI:456216"/>
        <dbReference type="EC" id="2.7.11.1"/>
    </reaction>
</comment>
<keyword evidence="10 19" id="KW-0547">Nucleotide-binding</keyword>
<dbReference type="GO" id="GO:0004672">
    <property type="term" value="F:protein kinase activity"/>
    <property type="evidence" value="ECO:0000318"/>
    <property type="project" value="GO_Central"/>
</dbReference>
<dbReference type="GO" id="GO:0016491">
    <property type="term" value="F:oxidoreductase activity"/>
    <property type="evidence" value="ECO:0007669"/>
    <property type="project" value="UniProtKB-KW"/>
</dbReference>
<protein>
    <recommendedName>
        <fullName evidence="2">non-specific serine/threonine protein kinase</fullName>
        <ecNumber evidence="2">2.7.11.1</ecNumber>
    </recommendedName>
</protein>
<evidence type="ECO:0000259" key="23">
    <source>
        <dbReference type="PROSITE" id="PS50011"/>
    </source>
</evidence>
<dbReference type="Pfam" id="PF23598">
    <property type="entry name" value="LRR_14"/>
    <property type="match status" value="1"/>
</dbReference>
<dbReference type="PROSITE" id="PS00107">
    <property type="entry name" value="PROTEIN_KINASE_ATP"/>
    <property type="match status" value="1"/>
</dbReference>
<keyword evidence="25" id="KW-1185">Reference proteome</keyword>
<dbReference type="PANTHER" id="PTHR48006:SF81">
    <property type="entry name" value="PROTEIN KINASE DOMAIN-CONTAINING PROTEIN"/>
    <property type="match status" value="1"/>
</dbReference>
<dbReference type="PANTHER" id="PTHR48006">
    <property type="entry name" value="LEUCINE-RICH REPEAT-CONTAINING PROTEIN DDB_G0281931-RELATED"/>
    <property type="match status" value="1"/>
</dbReference>
<evidence type="ECO:0000256" key="14">
    <source>
        <dbReference type="ARBA" id="ARBA00023136"/>
    </source>
</evidence>
<dbReference type="eggNOG" id="ENOG502QTAM">
    <property type="taxonomic scope" value="Eukaryota"/>
</dbReference>
<evidence type="ECO:0000256" key="16">
    <source>
        <dbReference type="ARBA" id="ARBA00023180"/>
    </source>
</evidence>
<evidence type="ECO:0000313" key="24">
    <source>
        <dbReference type="EMBL" id="EEF40136.1"/>
    </source>
</evidence>
<dbReference type="AlphaFoldDB" id="B9S8F9"/>
<dbReference type="InterPro" id="IPR011009">
    <property type="entry name" value="Kinase-like_dom_sf"/>
</dbReference>
<dbReference type="FunFam" id="3.80.10.10:FF:000433">
    <property type="entry name" value="Putative LRR receptor-like serine/threonine-protein kinase isoform A"/>
    <property type="match status" value="1"/>
</dbReference>
<evidence type="ECO:0000313" key="25">
    <source>
        <dbReference type="Proteomes" id="UP000008311"/>
    </source>
</evidence>
<dbReference type="SMART" id="SM00220">
    <property type="entry name" value="S_TKc"/>
    <property type="match status" value="1"/>
</dbReference>
<dbReference type="GO" id="GO:0004674">
    <property type="term" value="F:protein serine/threonine kinase activity"/>
    <property type="evidence" value="ECO:0007669"/>
    <property type="project" value="UniProtKB-KW"/>
</dbReference>
<keyword evidence="24" id="KW-0560">Oxidoreductase</keyword>
<name>B9S8F9_RICCO</name>
<keyword evidence="4" id="KW-0597">Phosphoprotein</keyword>
<feature type="binding site" evidence="19">
    <location>
        <position position="677"/>
    </location>
    <ligand>
        <name>ATP</name>
        <dbReference type="ChEBI" id="CHEBI:30616"/>
    </ligand>
</feature>
<dbReference type="InterPro" id="IPR051824">
    <property type="entry name" value="LRR_Rcpt-Like_S/T_Kinase"/>
</dbReference>
<dbReference type="Proteomes" id="UP000008311">
    <property type="component" value="Unassembled WGS sequence"/>
</dbReference>
<gene>
    <name evidence="24" type="ORF">RCOM_1252420</name>
</gene>
<dbReference type="GO" id="GO:0005524">
    <property type="term" value="F:ATP binding"/>
    <property type="evidence" value="ECO:0007669"/>
    <property type="project" value="UniProtKB-UniRule"/>
</dbReference>
<dbReference type="EMBL" id="EQ973891">
    <property type="protein sequence ID" value="EEF40136.1"/>
    <property type="molecule type" value="Genomic_DNA"/>
</dbReference>
<reference evidence="25" key="1">
    <citation type="journal article" date="2010" name="Nat. Biotechnol.">
        <title>Draft genome sequence of the oilseed species Ricinus communis.</title>
        <authorList>
            <person name="Chan A.P."/>
            <person name="Crabtree J."/>
            <person name="Zhao Q."/>
            <person name="Lorenzi H."/>
            <person name="Orvis J."/>
            <person name="Puiu D."/>
            <person name="Melake-Berhan A."/>
            <person name="Jones K.M."/>
            <person name="Redman J."/>
            <person name="Chen G."/>
            <person name="Cahoon E.B."/>
            <person name="Gedil M."/>
            <person name="Stanke M."/>
            <person name="Haas B.J."/>
            <person name="Wortman J.R."/>
            <person name="Fraser-Liggett C.M."/>
            <person name="Ravel J."/>
            <person name="Rabinowicz P.D."/>
        </authorList>
    </citation>
    <scope>NUCLEOTIDE SEQUENCE [LARGE SCALE GENOMIC DNA]</scope>
    <source>
        <strain evidence="25">cv. Hale</strain>
    </source>
</reference>
<evidence type="ECO:0000256" key="7">
    <source>
        <dbReference type="ARBA" id="ARBA00022692"/>
    </source>
</evidence>
<evidence type="ECO:0000256" key="21">
    <source>
        <dbReference type="SAM" id="Phobius"/>
    </source>
</evidence>
<dbReference type="InterPro" id="IPR017441">
    <property type="entry name" value="Protein_kinase_ATP_BS"/>
</dbReference>
<evidence type="ECO:0000256" key="22">
    <source>
        <dbReference type="SAM" id="SignalP"/>
    </source>
</evidence>
<dbReference type="GO" id="GO:0106310">
    <property type="term" value="F:protein serine kinase activity"/>
    <property type="evidence" value="ECO:0007669"/>
    <property type="project" value="RHEA"/>
</dbReference>
<evidence type="ECO:0000256" key="18">
    <source>
        <dbReference type="ARBA" id="ARBA00048679"/>
    </source>
</evidence>
<dbReference type="InterPro" id="IPR008271">
    <property type="entry name" value="Ser/Thr_kinase_AS"/>
</dbReference>
<sequence>MLSRCMHLLLVVLSGFGCILCRMQLHRDEELTLIQIQSTLGAQGFQLSLDCPSSVTVLKKKGQPEDEMEESGVRCDCPNDFSNSCHITDFVLKSFSLPGSLPPELANLKYLEKIDLTRNYLQGKIPEEWASLQNLKYLSLTANRLSGNIPKYLERFTSLTYLSLEANQFSGTIPPELGNLVSLNDLMLSSNQLEGNLPEKLAQLKNLTNFRVSDNNLSGTIPTFIQNWNQLGRLELQASGLEGPVPAGIFHLQNLTDLRISDVSGPEFQFPNVSKKLKYLVLRNINLFGKIPEITWKLEKLRLLDVTFNKLQGGIPFDAKLPNYTFLTHNMLTGNVPDNISQNKTVDLSYNNLSWPSNCQEKININTYRSSSFKKNFGLLPCFNLSVCKKYYSSFHINCGGPDKVVKNGYGKLSYEGDQGIQGGAARNYIKETNWGFSSTGDYMDDSDYYNNKYTLSSDSNLSEIYLTARKAPLSLTYYGYCLENGNYTVKLHFAEIQFTDEKAYNRAARRIFDIYVQGKLIWKDFNIVKEANGSNRYITRVCNASVVDNTVEIRLYWAGKGTTIIPRRGNYGPIISAISVCFEPEESKRPIIIAVATSVSLLVFLVICALCWKFCFQKKYKRDKDLRGVDLQTGSFTLRQLRAATNNFDCTRKIGEGGFGSVYKGELSDGTVIAVKQLSSKSRQGNREFVNEIGMISGLQHPNLVKLYGCCTEGNQLLLVYEYMENNSLARALFETRVLKLDWATRQKICVGIARGLAFLHEESTLRIVHRDIKGTNVLLDKDLNAKISDFGLAKLSEEENTHISTRIAGTVPKDEGICLLEWAFILRQKGHLTDIVDPRLESEFNKEEAERMIRMALLCTNESPTLRPTMSAVVSMLEGETSVEEVISDPSIYVDDMRYKPPKDHYQQTQRKSSSGSQRLNFSSDNTGVGSSSVSTTSAHHDLYPLNHQSIELNFSEISSLSQ</sequence>
<dbReference type="PROSITE" id="PS00108">
    <property type="entry name" value="PROTEIN_KINASE_ST"/>
    <property type="match status" value="1"/>
</dbReference>
<evidence type="ECO:0000256" key="11">
    <source>
        <dbReference type="ARBA" id="ARBA00022777"/>
    </source>
</evidence>
<keyword evidence="12 19" id="KW-0067">ATP-binding</keyword>
<dbReference type="Pfam" id="PF11721">
    <property type="entry name" value="Malectin"/>
    <property type="match status" value="1"/>
</dbReference>
<dbReference type="InterPro" id="IPR000719">
    <property type="entry name" value="Prot_kinase_dom"/>
</dbReference>
<feature type="compositionally biased region" description="Low complexity" evidence="20">
    <location>
        <begin position="925"/>
        <end position="939"/>
    </location>
</feature>
<dbReference type="InterPro" id="IPR055414">
    <property type="entry name" value="LRR_R13L4/SHOC2-like"/>
</dbReference>
<evidence type="ECO:0000256" key="12">
    <source>
        <dbReference type="ARBA" id="ARBA00022840"/>
    </source>
</evidence>
<dbReference type="FunFam" id="3.80.10.10:FF:000221">
    <property type="entry name" value="Leucine-rich repeat receptor-like protein kinase PXL1"/>
    <property type="match status" value="1"/>
</dbReference>
<comment type="catalytic activity">
    <reaction evidence="17">
        <text>L-threonyl-[protein] + ATP = O-phospho-L-threonyl-[protein] + ADP + H(+)</text>
        <dbReference type="Rhea" id="RHEA:46608"/>
        <dbReference type="Rhea" id="RHEA-COMP:11060"/>
        <dbReference type="Rhea" id="RHEA-COMP:11605"/>
        <dbReference type="ChEBI" id="CHEBI:15378"/>
        <dbReference type="ChEBI" id="CHEBI:30013"/>
        <dbReference type="ChEBI" id="CHEBI:30616"/>
        <dbReference type="ChEBI" id="CHEBI:61977"/>
        <dbReference type="ChEBI" id="CHEBI:456216"/>
        <dbReference type="EC" id="2.7.11.1"/>
    </reaction>
</comment>
<keyword evidence="7 21" id="KW-0812">Transmembrane</keyword>
<evidence type="ECO:0000256" key="1">
    <source>
        <dbReference type="ARBA" id="ARBA00004479"/>
    </source>
</evidence>
<comment type="subcellular location">
    <subcellularLocation>
        <location evidence="1">Membrane</location>
        <topology evidence="1">Single-pass type I membrane protein</topology>
    </subcellularLocation>
</comment>
<evidence type="ECO:0000256" key="4">
    <source>
        <dbReference type="ARBA" id="ARBA00022553"/>
    </source>
</evidence>
<keyword evidence="8 22" id="KW-0732">Signal</keyword>
<dbReference type="GO" id="GO:0045088">
    <property type="term" value="P:regulation of innate immune response"/>
    <property type="evidence" value="ECO:0000318"/>
    <property type="project" value="GO_Central"/>
</dbReference>
<keyword evidence="9" id="KW-0677">Repeat</keyword>
<dbReference type="EC" id="2.7.11.1" evidence="2"/>
<dbReference type="Gene3D" id="2.60.120.430">
    <property type="entry name" value="Galactose-binding lectin"/>
    <property type="match status" value="1"/>
</dbReference>
<evidence type="ECO:0000256" key="6">
    <source>
        <dbReference type="ARBA" id="ARBA00022679"/>
    </source>
</evidence>
<keyword evidence="16" id="KW-0325">Glycoprotein</keyword>
<dbReference type="FunFam" id="1.10.510.10:FF:001023">
    <property type="entry name" value="Os07g0541700 protein"/>
    <property type="match status" value="1"/>
</dbReference>
<feature type="compositionally biased region" description="Basic and acidic residues" evidence="20">
    <location>
        <begin position="897"/>
        <end position="908"/>
    </location>
</feature>
<dbReference type="PROSITE" id="PS50011">
    <property type="entry name" value="PROTEIN_KINASE_DOM"/>
    <property type="match status" value="1"/>
</dbReference>
<keyword evidence="13 21" id="KW-1133">Transmembrane helix</keyword>
<keyword evidence="5" id="KW-0433">Leucine-rich repeat</keyword>
<feature type="compositionally biased region" description="Polar residues" evidence="20">
    <location>
        <begin position="909"/>
        <end position="924"/>
    </location>
</feature>
<evidence type="ECO:0000256" key="5">
    <source>
        <dbReference type="ARBA" id="ARBA00022614"/>
    </source>
</evidence>
<evidence type="ECO:0000256" key="17">
    <source>
        <dbReference type="ARBA" id="ARBA00047899"/>
    </source>
</evidence>
<evidence type="ECO:0000256" key="3">
    <source>
        <dbReference type="ARBA" id="ARBA00022527"/>
    </source>
</evidence>
<evidence type="ECO:0000256" key="19">
    <source>
        <dbReference type="PROSITE-ProRule" id="PRU10141"/>
    </source>
</evidence>
<dbReference type="InterPro" id="IPR032675">
    <property type="entry name" value="LRR_dom_sf"/>
</dbReference>
<organism evidence="24 25">
    <name type="scientific">Ricinus communis</name>
    <name type="common">Castor bean</name>
    <dbReference type="NCBI Taxonomy" id="3988"/>
    <lineage>
        <taxon>Eukaryota</taxon>
        <taxon>Viridiplantae</taxon>
        <taxon>Streptophyta</taxon>
        <taxon>Embryophyta</taxon>
        <taxon>Tracheophyta</taxon>
        <taxon>Spermatophyta</taxon>
        <taxon>Magnoliopsida</taxon>
        <taxon>eudicotyledons</taxon>
        <taxon>Gunneridae</taxon>
        <taxon>Pentapetalae</taxon>
        <taxon>rosids</taxon>
        <taxon>fabids</taxon>
        <taxon>Malpighiales</taxon>
        <taxon>Euphorbiaceae</taxon>
        <taxon>Acalyphoideae</taxon>
        <taxon>Acalypheae</taxon>
        <taxon>Ricinus</taxon>
    </lineage>
</organism>
<dbReference type="GO" id="GO:0016020">
    <property type="term" value="C:membrane"/>
    <property type="evidence" value="ECO:0007669"/>
    <property type="project" value="UniProtKB-SubCell"/>
</dbReference>
<dbReference type="PROSITE" id="PS51257">
    <property type="entry name" value="PROKAR_LIPOPROTEIN"/>
    <property type="match status" value="1"/>
</dbReference>